<evidence type="ECO:0000313" key="1">
    <source>
        <dbReference type="EMBL" id="KAK0468614.1"/>
    </source>
</evidence>
<accession>A0AA39U146</accession>
<evidence type="ECO:0000313" key="2">
    <source>
        <dbReference type="Proteomes" id="UP001175227"/>
    </source>
</evidence>
<name>A0AA39U146_9AGAR</name>
<protein>
    <submittedName>
        <fullName evidence="1">Uncharacterized protein</fullName>
    </submittedName>
</protein>
<reference evidence="1" key="1">
    <citation type="submission" date="2023-06" db="EMBL/GenBank/DDBJ databases">
        <authorList>
            <consortium name="Lawrence Berkeley National Laboratory"/>
            <person name="Ahrendt S."/>
            <person name="Sahu N."/>
            <person name="Indic B."/>
            <person name="Wong-Bajracharya J."/>
            <person name="Merenyi Z."/>
            <person name="Ke H.-M."/>
            <person name="Monk M."/>
            <person name="Kocsube S."/>
            <person name="Drula E."/>
            <person name="Lipzen A."/>
            <person name="Balint B."/>
            <person name="Henrissat B."/>
            <person name="Andreopoulos B."/>
            <person name="Martin F.M."/>
            <person name="Harder C.B."/>
            <person name="Rigling D."/>
            <person name="Ford K.L."/>
            <person name="Foster G.D."/>
            <person name="Pangilinan J."/>
            <person name="Papanicolaou A."/>
            <person name="Barry K."/>
            <person name="LaButti K."/>
            <person name="Viragh M."/>
            <person name="Koriabine M."/>
            <person name="Yan M."/>
            <person name="Riley R."/>
            <person name="Champramary S."/>
            <person name="Plett K.L."/>
            <person name="Tsai I.J."/>
            <person name="Slot J."/>
            <person name="Sipos G."/>
            <person name="Plett J."/>
            <person name="Nagy L.G."/>
            <person name="Grigoriev I.V."/>
        </authorList>
    </citation>
    <scope>NUCLEOTIDE SEQUENCE</scope>
    <source>
        <strain evidence="1">ICMP 16352</strain>
    </source>
</reference>
<gene>
    <name evidence="1" type="ORF">IW261DRAFT_1426307</name>
</gene>
<proteinExistence type="predicted"/>
<dbReference type="EMBL" id="JAUEPR010000070">
    <property type="protein sequence ID" value="KAK0468614.1"/>
    <property type="molecule type" value="Genomic_DNA"/>
</dbReference>
<dbReference type="Proteomes" id="UP001175227">
    <property type="component" value="Unassembled WGS sequence"/>
</dbReference>
<keyword evidence="2" id="KW-1185">Reference proteome</keyword>
<comment type="caution">
    <text evidence="1">The sequence shown here is derived from an EMBL/GenBank/DDBJ whole genome shotgun (WGS) entry which is preliminary data.</text>
</comment>
<organism evidence="1 2">
    <name type="scientific">Armillaria novae-zelandiae</name>
    <dbReference type="NCBI Taxonomy" id="153914"/>
    <lineage>
        <taxon>Eukaryota</taxon>
        <taxon>Fungi</taxon>
        <taxon>Dikarya</taxon>
        <taxon>Basidiomycota</taxon>
        <taxon>Agaricomycotina</taxon>
        <taxon>Agaricomycetes</taxon>
        <taxon>Agaricomycetidae</taxon>
        <taxon>Agaricales</taxon>
        <taxon>Marasmiineae</taxon>
        <taxon>Physalacriaceae</taxon>
        <taxon>Armillaria</taxon>
    </lineage>
</organism>
<dbReference type="AlphaFoldDB" id="A0AA39U146"/>
<sequence>MTLKEIFNGSMKARATAIDVSGNACEGAGTSEVTVNSGTRLAIQEDLDVSVGRVTNVTSTSRGIVLYVLTVVMIKLAIKSIEDFRNLDKRVKRRAFRPLYNSDAKWHEKKYSPTRSIPWLCSQTNLHPATIVVYMINAEPLLTQNPAFTQFHNVYNKDFPKLDTLKELIDIKILIKIAGQFMRKKSMATVGLGGLKFKNHPIGKHDTWLTFDALKAALSGRTLTHRHRCIASNTFVRDVRRRNGGAITASDSDFSRTNIQEQSTDSSPLVLVETTFVDIRNGNTLQLARFGNW</sequence>